<dbReference type="GeneID" id="29003843"/>
<name>A0A163DS74_PHYB8</name>
<organism evidence="2 3">
    <name type="scientific">Phycomyces blakesleeanus (strain ATCC 8743b / DSM 1359 / FGSC 10004 / NBRC 33097 / NRRL 1555)</name>
    <dbReference type="NCBI Taxonomy" id="763407"/>
    <lineage>
        <taxon>Eukaryota</taxon>
        <taxon>Fungi</taxon>
        <taxon>Fungi incertae sedis</taxon>
        <taxon>Mucoromycota</taxon>
        <taxon>Mucoromycotina</taxon>
        <taxon>Mucoromycetes</taxon>
        <taxon>Mucorales</taxon>
        <taxon>Phycomycetaceae</taxon>
        <taxon>Phycomyces</taxon>
    </lineage>
</organism>
<dbReference type="InterPro" id="IPR001969">
    <property type="entry name" value="Aspartic_peptidase_AS"/>
</dbReference>
<dbReference type="GO" id="GO:0004190">
    <property type="term" value="F:aspartic-type endopeptidase activity"/>
    <property type="evidence" value="ECO:0007669"/>
    <property type="project" value="UniProtKB-KW"/>
</dbReference>
<dbReference type="VEuPathDB" id="FungiDB:PHYBLDRAFT_73885"/>
<evidence type="ECO:0000313" key="2">
    <source>
        <dbReference type="EMBL" id="OAD73110.1"/>
    </source>
</evidence>
<keyword evidence="1" id="KW-0645">Protease</keyword>
<protein>
    <submittedName>
        <fullName evidence="2">Uncharacterized protein</fullName>
    </submittedName>
</protein>
<dbReference type="STRING" id="763407.A0A163DS74"/>
<dbReference type="RefSeq" id="XP_018291150.1">
    <property type="nucleotide sequence ID" value="XM_018442937.1"/>
</dbReference>
<evidence type="ECO:0000313" key="3">
    <source>
        <dbReference type="Proteomes" id="UP000077315"/>
    </source>
</evidence>
<dbReference type="PROSITE" id="PS00141">
    <property type="entry name" value="ASP_PROTEASE"/>
    <property type="match status" value="1"/>
</dbReference>
<dbReference type="Gene3D" id="2.40.70.10">
    <property type="entry name" value="Acid Proteases"/>
    <property type="match status" value="1"/>
</dbReference>
<dbReference type="EMBL" id="KV440982">
    <property type="protein sequence ID" value="OAD73110.1"/>
    <property type="molecule type" value="Genomic_DNA"/>
</dbReference>
<dbReference type="CDD" id="cd00303">
    <property type="entry name" value="retropepsin_like"/>
    <property type="match status" value="1"/>
</dbReference>
<dbReference type="InParanoid" id="A0A163DS74"/>
<proteinExistence type="predicted"/>
<keyword evidence="3" id="KW-1185">Reference proteome</keyword>
<gene>
    <name evidence="2" type="ORF">PHYBLDRAFT_73885</name>
</gene>
<keyword evidence="1" id="KW-0064">Aspartyl protease</keyword>
<dbReference type="SUPFAM" id="SSF50630">
    <property type="entry name" value="Acid proteases"/>
    <property type="match status" value="1"/>
</dbReference>
<dbReference type="Proteomes" id="UP000077315">
    <property type="component" value="Unassembled WGS sequence"/>
</dbReference>
<dbReference type="AlphaFoldDB" id="A0A163DS74"/>
<keyword evidence="1" id="KW-0378">Hydrolase</keyword>
<accession>A0A163DS74</accession>
<dbReference type="GO" id="GO:0006508">
    <property type="term" value="P:proteolysis"/>
    <property type="evidence" value="ECO:0007669"/>
    <property type="project" value="InterPro"/>
</dbReference>
<evidence type="ECO:0000256" key="1">
    <source>
        <dbReference type="ARBA" id="ARBA00022750"/>
    </source>
</evidence>
<reference evidence="3" key="1">
    <citation type="submission" date="2015-06" db="EMBL/GenBank/DDBJ databases">
        <title>Expansion of signal transduction pathways in fungi by whole-genome duplication.</title>
        <authorList>
            <consortium name="DOE Joint Genome Institute"/>
            <person name="Corrochano L.M."/>
            <person name="Kuo A."/>
            <person name="Marcet-Houben M."/>
            <person name="Polaino S."/>
            <person name="Salamov A."/>
            <person name="Villalobos J.M."/>
            <person name="Alvarez M.I."/>
            <person name="Avalos J."/>
            <person name="Benito E.P."/>
            <person name="Benoit I."/>
            <person name="Burger G."/>
            <person name="Camino L.P."/>
            <person name="Canovas D."/>
            <person name="Cerda-Olmedo E."/>
            <person name="Cheng J.-F."/>
            <person name="Dominguez A."/>
            <person name="Elias M."/>
            <person name="Eslava A.P."/>
            <person name="Glaser F."/>
            <person name="Grimwood J."/>
            <person name="Gutierrez G."/>
            <person name="Heitman J."/>
            <person name="Henrissat B."/>
            <person name="Iturriaga E.A."/>
            <person name="Lang B.F."/>
            <person name="Lavin J.L."/>
            <person name="Lee S."/>
            <person name="Li W."/>
            <person name="Lindquist E."/>
            <person name="Lopez-Garcia S."/>
            <person name="Luque E.M."/>
            <person name="Marcos A.T."/>
            <person name="Martin J."/>
            <person name="McCluskey K."/>
            <person name="Medina H.R."/>
            <person name="Miralles-Duran A."/>
            <person name="Miyazaki A."/>
            <person name="Munoz-Torres E."/>
            <person name="Oguiza J.A."/>
            <person name="Ohm R."/>
            <person name="Olmedo M."/>
            <person name="Orejas M."/>
            <person name="Ortiz-Castellanos L."/>
            <person name="Pisabarro A.G."/>
            <person name="Rodriguez-Romero J."/>
            <person name="Ruiz-Herrera J."/>
            <person name="Ruiz-Vazquez R."/>
            <person name="Sanz C."/>
            <person name="Schackwitz W."/>
            <person name="Schmutz J."/>
            <person name="Shahriari M."/>
            <person name="Shelest E."/>
            <person name="Silva-Franco F."/>
            <person name="Soanes D."/>
            <person name="Syed K."/>
            <person name="Tagua V.G."/>
            <person name="Talbot N.J."/>
            <person name="Thon M."/>
            <person name="De vries R.P."/>
            <person name="Wiebenga A."/>
            <person name="Yadav J.S."/>
            <person name="Braun E.L."/>
            <person name="Baker S."/>
            <person name="Garre V."/>
            <person name="Horwitz B."/>
            <person name="Torres-Martinez S."/>
            <person name="Idnurm A."/>
            <person name="Herrera-Estrella A."/>
            <person name="Gabaldon T."/>
            <person name="Grigoriev I.V."/>
        </authorList>
    </citation>
    <scope>NUCLEOTIDE SEQUENCE [LARGE SCALE GENOMIC DNA]</scope>
    <source>
        <strain evidence="3">NRRL 1555(-)</strain>
    </source>
</reference>
<sequence>MKKPLTSLSVDFTPPYEEMFLPPNLLTLTMPATSLWHMPVASTWGNRTTTHLSPNCTNSRTNSRTNSSTVVPSPWTWMRFKVAIITTNLAPLRNVIWLLAISAAKLVTSRGTANNISETSEPEINKDVSEQYTNVTNEEPETMSEENCDPCLTADQHFLEDLHAAVDTDLPLYAAILDGQQILVLIDSGASANYVSLQISHLATHILDIPGRSVETAGGHSIKIHWKATLNLSLNGYTDTINAFVFPTKFDLILGCTWLQMAKPVPDWHVDSWSLHCDEQEFILRPHGPHPTKPHRNYLISAKQIEKLSRREEAKCFFKRIRGRFPRRFTWITAKP</sequence>
<dbReference type="InterPro" id="IPR021109">
    <property type="entry name" value="Peptidase_aspartic_dom_sf"/>
</dbReference>
<dbReference type="OrthoDB" id="2277465at2759"/>